<evidence type="ECO:0000313" key="1">
    <source>
        <dbReference type="EMBL" id="HDL60109.1"/>
    </source>
</evidence>
<comment type="caution">
    <text evidence="1">The sequence shown here is derived from an EMBL/GenBank/DDBJ whole genome shotgun (WGS) entry which is preliminary data.</text>
</comment>
<proteinExistence type="predicted"/>
<organism evidence="1">
    <name type="scientific">candidate division WOR-3 bacterium</name>
    <dbReference type="NCBI Taxonomy" id="2052148"/>
    <lineage>
        <taxon>Bacteria</taxon>
        <taxon>Bacteria division WOR-3</taxon>
    </lineage>
</organism>
<gene>
    <name evidence="1" type="ORF">ENH14_01495</name>
</gene>
<sequence length="47" mass="5378">MKFKYVYGPVPSRRLGRSLGVNPIPFKTCNYSCVYCQLGRTAHLINE</sequence>
<dbReference type="AlphaFoldDB" id="A0A7V0LU96"/>
<dbReference type="Proteomes" id="UP000886381">
    <property type="component" value="Unassembled WGS sequence"/>
</dbReference>
<dbReference type="EMBL" id="DRDR01000067">
    <property type="protein sequence ID" value="HDL60109.1"/>
    <property type="molecule type" value="Genomic_DNA"/>
</dbReference>
<reference evidence="1" key="1">
    <citation type="journal article" date="2020" name="mSystems">
        <title>Genome- and Community-Level Interaction Insights into Carbon Utilization and Element Cycling Functions of Hydrothermarchaeota in Hydrothermal Sediment.</title>
        <authorList>
            <person name="Zhou Z."/>
            <person name="Liu Y."/>
            <person name="Xu W."/>
            <person name="Pan J."/>
            <person name="Luo Z.H."/>
            <person name="Li M."/>
        </authorList>
    </citation>
    <scope>NUCLEOTIDE SEQUENCE [LARGE SCALE GENOMIC DNA]</scope>
    <source>
        <strain evidence="1">HyVt-28</strain>
    </source>
</reference>
<protein>
    <submittedName>
        <fullName evidence="1">Radical SAM protein</fullName>
    </submittedName>
</protein>
<accession>A0A7V0LU96</accession>
<name>A0A7V0LU96_UNCW3</name>
<feature type="non-terminal residue" evidence="1">
    <location>
        <position position="47"/>
    </location>
</feature>